<feature type="transmembrane region" description="Helical" evidence="6">
    <location>
        <begin position="61"/>
        <end position="82"/>
    </location>
</feature>
<evidence type="ECO:0000313" key="8">
    <source>
        <dbReference type="EMBL" id="KAF2733903.1"/>
    </source>
</evidence>
<feature type="transmembrane region" description="Helical" evidence="6">
    <location>
        <begin position="102"/>
        <end position="129"/>
    </location>
</feature>
<keyword evidence="4 6" id="KW-0472">Membrane</keyword>
<evidence type="ECO:0000256" key="5">
    <source>
        <dbReference type="ARBA" id="ARBA00038359"/>
    </source>
</evidence>
<feature type="transmembrane region" description="Helical" evidence="6">
    <location>
        <begin position="249"/>
        <end position="273"/>
    </location>
</feature>
<dbReference type="Pfam" id="PF20684">
    <property type="entry name" value="Fung_rhodopsin"/>
    <property type="match status" value="1"/>
</dbReference>
<sequence>MLEHVAISSRSNGTAPGLPDPPSRGYQIRTMMYICLPFTIVPLVLRLYTRLRIQKAFGADDYLICVAAICVGSYFGLLQYLFDRPPNAPVWNIPFPLLSDSYQKGIIAAQDLNFLSALFTKISLLVLYLRIFRPTHWTKAMIWVGIVVTTAAYVAFTVSYTIISLPPQWSVLKYQPNILAMVGVSGVFGIVSDFYILFIPMHLVIRLRLPLGKKLGVCGIFFTGFLACICSIVGTVFRFEATRTLNINWIIIATVEICVGFICSCLPISLVFFKYVVSRIRTSRTDYSNKETPQLSEKGTALYKLRLKIPKATITGLRTFIWNGRRVEDSERLEMASYGELDSRNDDYHGHLKSARP</sequence>
<keyword evidence="3 6" id="KW-1133">Transmembrane helix</keyword>
<keyword evidence="9" id="KW-1185">Reference proteome</keyword>
<feature type="transmembrane region" description="Helical" evidence="6">
    <location>
        <begin position="215"/>
        <end position="237"/>
    </location>
</feature>
<proteinExistence type="inferred from homology"/>
<dbReference type="PANTHER" id="PTHR33048">
    <property type="entry name" value="PTH11-LIKE INTEGRAL MEMBRANE PROTEIN (AFU_ORTHOLOGUE AFUA_5G11245)"/>
    <property type="match status" value="1"/>
</dbReference>
<evidence type="ECO:0000256" key="3">
    <source>
        <dbReference type="ARBA" id="ARBA00022989"/>
    </source>
</evidence>
<name>A0A9P4V291_9PLEO</name>
<comment type="similarity">
    <text evidence="5">Belongs to the SAT4 family.</text>
</comment>
<evidence type="ECO:0000256" key="6">
    <source>
        <dbReference type="SAM" id="Phobius"/>
    </source>
</evidence>
<keyword evidence="2 6" id="KW-0812">Transmembrane</keyword>
<feature type="transmembrane region" description="Helical" evidence="6">
    <location>
        <begin position="141"/>
        <end position="163"/>
    </location>
</feature>
<dbReference type="OrthoDB" id="444631at2759"/>
<dbReference type="PANTHER" id="PTHR33048:SF47">
    <property type="entry name" value="INTEGRAL MEMBRANE PROTEIN-RELATED"/>
    <property type="match status" value="1"/>
</dbReference>
<accession>A0A9P4V291</accession>
<organism evidence="8 9">
    <name type="scientific">Polyplosphaeria fusca</name>
    <dbReference type="NCBI Taxonomy" id="682080"/>
    <lineage>
        <taxon>Eukaryota</taxon>
        <taxon>Fungi</taxon>
        <taxon>Dikarya</taxon>
        <taxon>Ascomycota</taxon>
        <taxon>Pezizomycotina</taxon>
        <taxon>Dothideomycetes</taxon>
        <taxon>Pleosporomycetidae</taxon>
        <taxon>Pleosporales</taxon>
        <taxon>Tetraplosphaeriaceae</taxon>
        <taxon>Polyplosphaeria</taxon>
    </lineage>
</organism>
<dbReference type="InterPro" id="IPR049326">
    <property type="entry name" value="Rhodopsin_dom_fungi"/>
</dbReference>
<gene>
    <name evidence="8" type="ORF">EJ04DRAFT_564760</name>
</gene>
<dbReference type="GO" id="GO:0016020">
    <property type="term" value="C:membrane"/>
    <property type="evidence" value="ECO:0007669"/>
    <property type="project" value="UniProtKB-SubCell"/>
</dbReference>
<reference evidence="8" key="1">
    <citation type="journal article" date="2020" name="Stud. Mycol.">
        <title>101 Dothideomycetes genomes: a test case for predicting lifestyles and emergence of pathogens.</title>
        <authorList>
            <person name="Haridas S."/>
            <person name="Albert R."/>
            <person name="Binder M."/>
            <person name="Bloem J."/>
            <person name="Labutti K."/>
            <person name="Salamov A."/>
            <person name="Andreopoulos B."/>
            <person name="Baker S."/>
            <person name="Barry K."/>
            <person name="Bills G."/>
            <person name="Bluhm B."/>
            <person name="Cannon C."/>
            <person name="Castanera R."/>
            <person name="Culley D."/>
            <person name="Daum C."/>
            <person name="Ezra D."/>
            <person name="Gonzalez J."/>
            <person name="Henrissat B."/>
            <person name="Kuo A."/>
            <person name="Liang C."/>
            <person name="Lipzen A."/>
            <person name="Lutzoni F."/>
            <person name="Magnuson J."/>
            <person name="Mondo S."/>
            <person name="Nolan M."/>
            <person name="Ohm R."/>
            <person name="Pangilinan J."/>
            <person name="Park H.-J."/>
            <person name="Ramirez L."/>
            <person name="Alfaro M."/>
            <person name="Sun H."/>
            <person name="Tritt A."/>
            <person name="Yoshinaga Y."/>
            <person name="Zwiers L.-H."/>
            <person name="Turgeon B."/>
            <person name="Goodwin S."/>
            <person name="Spatafora J."/>
            <person name="Crous P."/>
            <person name="Grigoriev I."/>
        </authorList>
    </citation>
    <scope>NUCLEOTIDE SEQUENCE</scope>
    <source>
        <strain evidence="8">CBS 125425</strain>
    </source>
</reference>
<dbReference type="EMBL" id="ML996155">
    <property type="protein sequence ID" value="KAF2733903.1"/>
    <property type="molecule type" value="Genomic_DNA"/>
</dbReference>
<feature type="transmembrane region" description="Helical" evidence="6">
    <location>
        <begin position="30"/>
        <end position="49"/>
    </location>
</feature>
<feature type="domain" description="Rhodopsin" evidence="7">
    <location>
        <begin position="45"/>
        <end position="269"/>
    </location>
</feature>
<comment type="caution">
    <text evidence="8">The sequence shown here is derived from an EMBL/GenBank/DDBJ whole genome shotgun (WGS) entry which is preliminary data.</text>
</comment>
<dbReference type="InterPro" id="IPR052337">
    <property type="entry name" value="SAT4-like"/>
</dbReference>
<dbReference type="AlphaFoldDB" id="A0A9P4V291"/>
<dbReference type="Proteomes" id="UP000799444">
    <property type="component" value="Unassembled WGS sequence"/>
</dbReference>
<evidence type="ECO:0000256" key="1">
    <source>
        <dbReference type="ARBA" id="ARBA00004141"/>
    </source>
</evidence>
<evidence type="ECO:0000313" key="9">
    <source>
        <dbReference type="Proteomes" id="UP000799444"/>
    </source>
</evidence>
<feature type="transmembrane region" description="Helical" evidence="6">
    <location>
        <begin position="178"/>
        <end position="203"/>
    </location>
</feature>
<protein>
    <recommendedName>
        <fullName evidence="7">Rhodopsin domain-containing protein</fullName>
    </recommendedName>
</protein>
<evidence type="ECO:0000256" key="2">
    <source>
        <dbReference type="ARBA" id="ARBA00022692"/>
    </source>
</evidence>
<evidence type="ECO:0000259" key="7">
    <source>
        <dbReference type="Pfam" id="PF20684"/>
    </source>
</evidence>
<evidence type="ECO:0000256" key="4">
    <source>
        <dbReference type="ARBA" id="ARBA00023136"/>
    </source>
</evidence>
<comment type="subcellular location">
    <subcellularLocation>
        <location evidence="1">Membrane</location>
        <topology evidence="1">Multi-pass membrane protein</topology>
    </subcellularLocation>
</comment>